<evidence type="ECO:0000313" key="2">
    <source>
        <dbReference type="EMBL" id="SDO29018.1"/>
    </source>
</evidence>
<reference evidence="3" key="1">
    <citation type="submission" date="2016-10" db="EMBL/GenBank/DDBJ databases">
        <authorList>
            <person name="Varghese N."/>
            <person name="Submissions S."/>
        </authorList>
    </citation>
    <scope>NUCLEOTIDE SEQUENCE [LARGE SCALE GENOMIC DNA]</scope>
    <source>
        <strain evidence="3">DSM 19110</strain>
    </source>
</reference>
<dbReference type="EMBL" id="FNGY01000013">
    <property type="protein sequence ID" value="SDO29018.1"/>
    <property type="molecule type" value="Genomic_DNA"/>
</dbReference>
<keyword evidence="1" id="KW-1133">Transmembrane helix</keyword>
<feature type="transmembrane region" description="Helical" evidence="1">
    <location>
        <begin position="114"/>
        <end position="136"/>
    </location>
</feature>
<sequence>MTGSLTQLLIKTFSRGFFRVHSGMLLFLFAAVFSYCFFILTAGTITPDKALVFNIIFMLSFASAPIMMILVFIVWLVYTVKSWQYVAAQLKMDQYQFLYYSSTSLSKTKQFKSWFFAQLFISVPLIVYGLFSVIAGAIYGHYLIPVLIVIYLLFLNSISAFLYLQLINRIMRNEESTTLNKLINSWKKPFSILFLYDIIHRKKLAFLITKILCWAILSGVFLLFADLRNDLRIAGMAILGVAVAHTFLIYQGQRFELQYLSFSKNFPYSRNKLYVQLLQLYVLLLLPEGIWLFIRFDAVTASGLFLLMLSITLLFRSLLYWLGLHMNSYLPWVFGLFILFFWIIMFQWIWFLIPINLILSYLLFYKNYYR</sequence>
<accession>A0A1H0IC89</accession>
<dbReference type="Proteomes" id="UP000183200">
    <property type="component" value="Unassembled WGS sequence"/>
</dbReference>
<evidence type="ECO:0000313" key="3">
    <source>
        <dbReference type="Proteomes" id="UP000183200"/>
    </source>
</evidence>
<organism evidence="2 3">
    <name type="scientific">Pedobacter steynii</name>
    <dbReference type="NCBI Taxonomy" id="430522"/>
    <lineage>
        <taxon>Bacteria</taxon>
        <taxon>Pseudomonadati</taxon>
        <taxon>Bacteroidota</taxon>
        <taxon>Sphingobacteriia</taxon>
        <taxon>Sphingobacteriales</taxon>
        <taxon>Sphingobacteriaceae</taxon>
        <taxon>Pedobacter</taxon>
    </lineage>
</organism>
<feature type="transmembrane region" description="Helical" evidence="1">
    <location>
        <begin position="51"/>
        <end position="78"/>
    </location>
</feature>
<keyword evidence="1" id="KW-0472">Membrane</keyword>
<feature type="transmembrane region" description="Helical" evidence="1">
    <location>
        <begin position="334"/>
        <end position="364"/>
    </location>
</feature>
<dbReference type="OrthoDB" id="628904at2"/>
<keyword evidence="3" id="KW-1185">Reference proteome</keyword>
<dbReference type="RefSeq" id="WP_074612310.1">
    <property type="nucleotide sequence ID" value="NZ_FNGY01000013.1"/>
</dbReference>
<feature type="transmembrane region" description="Helical" evidence="1">
    <location>
        <begin position="204"/>
        <end position="225"/>
    </location>
</feature>
<feature type="transmembrane region" description="Helical" evidence="1">
    <location>
        <begin position="142"/>
        <end position="164"/>
    </location>
</feature>
<name>A0A1H0IC89_9SPHI</name>
<dbReference type="AlphaFoldDB" id="A0A1H0IC89"/>
<gene>
    <name evidence="2" type="ORF">SAMN05421820_113110</name>
</gene>
<keyword evidence="1" id="KW-0812">Transmembrane</keyword>
<feature type="transmembrane region" description="Helical" evidence="1">
    <location>
        <begin position="24"/>
        <end position="45"/>
    </location>
</feature>
<dbReference type="STRING" id="430522.BFS30_14180"/>
<evidence type="ECO:0000256" key="1">
    <source>
        <dbReference type="SAM" id="Phobius"/>
    </source>
</evidence>
<proteinExistence type="predicted"/>
<feature type="transmembrane region" description="Helical" evidence="1">
    <location>
        <begin position="273"/>
        <end position="294"/>
    </location>
</feature>
<feature type="transmembrane region" description="Helical" evidence="1">
    <location>
        <begin position="231"/>
        <end position="252"/>
    </location>
</feature>
<feature type="transmembrane region" description="Helical" evidence="1">
    <location>
        <begin position="300"/>
        <end position="322"/>
    </location>
</feature>
<protein>
    <submittedName>
        <fullName evidence="2">Uncharacterized protein</fullName>
    </submittedName>
</protein>